<evidence type="ECO:0000259" key="14">
    <source>
        <dbReference type="PROSITE" id="PS50885"/>
    </source>
</evidence>
<evidence type="ECO:0000256" key="7">
    <source>
        <dbReference type="ARBA" id="ARBA00022741"/>
    </source>
</evidence>
<evidence type="ECO:0000256" key="6">
    <source>
        <dbReference type="ARBA" id="ARBA00022679"/>
    </source>
</evidence>
<protein>
    <recommendedName>
        <fullName evidence="3">histidine kinase</fullName>
        <ecNumber evidence="3">2.7.13.3</ecNumber>
    </recommendedName>
</protein>
<dbReference type="Pfam" id="PF02518">
    <property type="entry name" value="HATPase_c"/>
    <property type="match status" value="1"/>
</dbReference>
<dbReference type="STRING" id="44252.DJ90_4953"/>
<dbReference type="SMART" id="SM00387">
    <property type="entry name" value="HATPase_c"/>
    <property type="match status" value="1"/>
</dbReference>
<dbReference type="EC" id="2.7.13.3" evidence="3"/>
<gene>
    <name evidence="15" type="ORF">DJ90_4953</name>
</gene>
<dbReference type="SMART" id="SM00388">
    <property type="entry name" value="HisKA"/>
    <property type="match status" value="1"/>
</dbReference>
<dbReference type="PRINTS" id="PR00344">
    <property type="entry name" value="BCTRLSENSOR"/>
</dbReference>
<keyword evidence="4" id="KW-1003">Cell membrane</keyword>
<dbReference type="SUPFAM" id="SSF158472">
    <property type="entry name" value="HAMP domain-like"/>
    <property type="match status" value="1"/>
</dbReference>
<dbReference type="Proteomes" id="UP000029278">
    <property type="component" value="Unassembled WGS sequence"/>
</dbReference>
<keyword evidence="10" id="KW-0902">Two-component regulatory system</keyword>
<keyword evidence="12" id="KW-1133">Transmembrane helix</keyword>
<evidence type="ECO:0000256" key="11">
    <source>
        <dbReference type="ARBA" id="ARBA00023136"/>
    </source>
</evidence>
<dbReference type="SUPFAM" id="SSF47384">
    <property type="entry name" value="Homodimeric domain of signal transducing histidine kinase"/>
    <property type="match status" value="1"/>
</dbReference>
<dbReference type="SUPFAM" id="SSF55874">
    <property type="entry name" value="ATPase domain of HSP90 chaperone/DNA topoisomerase II/histidine kinase"/>
    <property type="match status" value="1"/>
</dbReference>
<dbReference type="PROSITE" id="PS50109">
    <property type="entry name" value="HIS_KIN"/>
    <property type="match status" value="1"/>
</dbReference>
<dbReference type="GO" id="GO:0000155">
    <property type="term" value="F:phosphorelay sensor kinase activity"/>
    <property type="evidence" value="ECO:0007669"/>
    <property type="project" value="InterPro"/>
</dbReference>
<dbReference type="InterPro" id="IPR003661">
    <property type="entry name" value="HisK_dim/P_dom"/>
</dbReference>
<dbReference type="PANTHER" id="PTHR45453:SF3">
    <property type="entry name" value="HISTIDINE KINASE"/>
    <property type="match status" value="1"/>
</dbReference>
<dbReference type="GO" id="GO:0005524">
    <property type="term" value="F:ATP binding"/>
    <property type="evidence" value="ECO:0007669"/>
    <property type="project" value="UniProtKB-KW"/>
</dbReference>
<evidence type="ECO:0000256" key="1">
    <source>
        <dbReference type="ARBA" id="ARBA00000085"/>
    </source>
</evidence>
<feature type="domain" description="HAMP" evidence="14">
    <location>
        <begin position="322"/>
        <end position="374"/>
    </location>
</feature>
<dbReference type="Gene3D" id="6.10.340.10">
    <property type="match status" value="1"/>
</dbReference>
<dbReference type="Gene3D" id="3.30.565.10">
    <property type="entry name" value="Histidine kinase-like ATPase, C-terminal domain"/>
    <property type="match status" value="1"/>
</dbReference>
<dbReference type="OrthoDB" id="9762826at2"/>
<dbReference type="InterPro" id="IPR036890">
    <property type="entry name" value="HATPase_C_sf"/>
</dbReference>
<dbReference type="AlphaFoldDB" id="A0A090ZBX9"/>
<dbReference type="Pfam" id="PF00512">
    <property type="entry name" value="HisKA"/>
    <property type="match status" value="1"/>
</dbReference>
<dbReference type="InterPro" id="IPR003660">
    <property type="entry name" value="HAMP_dom"/>
</dbReference>
<dbReference type="RefSeq" id="WP_036623077.1">
    <property type="nucleotide sequence ID" value="NZ_JAKOBR010000137.1"/>
</dbReference>
<keyword evidence="7" id="KW-0547">Nucleotide-binding</keyword>
<feature type="domain" description="Histidine kinase" evidence="13">
    <location>
        <begin position="396"/>
        <end position="609"/>
    </location>
</feature>
<evidence type="ECO:0000313" key="15">
    <source>
        <dbReference type="EMBL" id="KFN08799.1"/>
    </source>
</evidence>
<evidence type="ECO:0000259" key="13">
    <source>
        <dbReference type="PROSITE" id="PS50109"/>
    </source>
</evidence>
<dbReference type="InterPro" id="IPR005467">
    <property type="entry name" value="His_kinase_dom"/>
</dbReference>
<dbReference type="PANTHER" id="PTHR45453">
    <property type="entry name" value="PHOSPHATE REGULON SENSOR PROTEIN PHOR"/>
    <property type="match status" value="1"/>
</dbReference>
<dbReference type="PATRIC" id="fig|44252.3.peg.2871"/>
<keyword evidence="11 12" id="KW-0472">Membrane</keyword>
<keyword evidence="5" id="KW-0597">Phosphoprotein</keyword>
<evidence type="ECO:0000256" key="10">
    <source>
        <dbReference type="ARBA" id="ARBA00023012"/>
    </source>
</evidence>
<dbReference type="PROSITE" id="PS50885">
    <property type="entry name" value="HAMP"/>
    <property type="match status" value="1"/>
</dbReference>
<dbReference type="GeneID" id="77007306"/>
<keyword evidence="9" id="KW-0067">ATP-binding</keyword>
<evidence type="ECO:0000256" key="12">
    <source>
        <dbReference type="SAM" id="Phobius"/>
    </source>
</evidence>
<evidence type="ECO:0000256" key="3">
    <source>
        <dbReference type="ARBA" id="ARBA00012438"/>
    </source>
</evidence>
<proteinExistence type="predicted"/>
<keyword evidence="16" id="KW-1185">Reference proteome</keyword>
<dbReference type="InterPro" id="IPR004358">
    <property type="entry name" value="Sig_transdc_His_kin-like_C"/>
</dbReference>
<evidence type="ECO:0000256" key="2">
    <source>
        <dbReference type="ARBA" id="ARBA00004651"/>
    </source>
</evidence>
<comment type="catalytic activity">
    <reaction evidence="1">
        <text>ATP + protein L-histidine = ADP + protein N-phospho-L-histidine.</text>
        <dbReference type="EC" id="2.7.13.3"/>
    </reaction>
</comment>
<evidence type="ECO:0000256" key="9">
    <source>
        <dbReference type="ARBA" id="ARBA00022840"/>
    </source>
</evidence>
<keyword evidence="6" id="KW-0808">Transferase</keyword>
<comment type="subcellular location">
    <subcellularLocation>
        <location evidence="2">Cell membrane</location>
        <topology evidence="2">Multi-pass membrane protein</topology>
    </subcellularLocation>
</comment>
<dbReference type="Pfam" id="PF00672">
    <property type="entry name" value="HAMP"/>
    <property type="match status" value="1"/>
</dbReference>
<sequence length="609" mass="68465">MLKGIVLKLFLLTTALCLFLVAMIFAAQTVFFKQFYMHQKVSDVKAAVQTFKQDYMKTGGKPNAAAELEQKFYREHNIWIAALDEMGYLQYSADFEMEVRLEQAEGFPDLDGQTLTIPLYTVANVDDFSADNPLYAFGGTWVQEGQPIAIEGLMMKGRLIPQRMARGVSGLREENRLENTLLANKEYEVVPRFESPVQYHEKYPSALVQGTITKLALPEGAGVSRYTNRLFLERVKAFQADLLYGDFAVDGNGEVMNFAENDVNYKLFVERIQDREGKSSYIFALTSLQPVSEAAAVMQNYYVYIVIAALLLAVLASLYFSTRIARPLLRINRTTQKIARLDFSEKLPVSGKDEVGQLSASINELSERLNSHILQLERDIEKEKQLEHTRKEFIAGVSHELKTPLSVIQSCLAVLKDGVAGHKRDYYFAAMEEEVNGMILSIADMLELAKYESGTYKMQQEPFEIGHAIERVCGKLAPELADKRLRLSTRMAQAEVVANRHRIEQVLVNFLTNAIRYTPVGESILVTAAEEADSVKVSVENRGVHIPEAQLEKVWDRFYRGEPSRNPSTGGTGLGLAIAKKILELHGLPFGVANTADGVLFYFYLRKQA</sequence>
<dbReference type="CDD" id="cd06225">
    <property type="entry name" value="HAMP"/>
    <property type="match status" value="1"/>
</dbReference>
<dbReference type="EMBL" id="JMQA01000026">
    <property type="protein sequence ID" value="KFN08799.1"/>
    <property type="molecule type" value="Genomic_DNA"/>
</dbReference>
<dbReference type="GO" id="GO:0004721">
    <property type="term" value="F:phosphoprotein phosphatase activity"/>
    <property type="evidence" value="ECO:0007669"/>
    <property type="project" value="TreeGrafter"/>
</dbReference>
<dbReference type="InterPro" id="IPR036097">
    <property type="entry name" value="HisK_dim/P_sf"/>
</dbReference>
<feature type="transmembrane region" description="Helical" evidence="12">
    <location>
        <begin position="301"/>
        <end position="320"/>
    </location>
</feature>
<dbReference type="InterPro" id="IPR050351">
    <property type="entry name" value="BphY/WalK/GraS-like"/>
</dbReference>
<reference evidence="15 16" key="1">
    <citation type="submission" date="2014-04" db="EMBL/GenBank/DDBJ databases">
        <authorList>
            <person name="Bishop-Lilly K.A."/>
            <person name="Broomall S.M."/>
            <person name="Chain P.S."/>
            <person name="Chertkov O."/>
            <person name="Coyne S.R."/>
            <person name="Daligault H.E."/>
            <person name="Davenport K.W."/>
            <person name="Erkkila T."/>
            <person name="Frey K.G."/>
            <person name="Gibbons H.S."/>
            <person name="Gu W."/>
            <person name="Jaissle J."/>
            <person name="Johnson S.L."/>
            <person name="Koroleva G.I."/>
            <person name="Ladner J.T."/>
            <person name="Lo C.-C."/>
            <person name="Minogue T.D."/>
            <person name="Munk C."/>
            <person name="Palacios G.F."/>
            <person name="Redden C.L."/>
            <person name="Rosenzweig C.N."/>
            <person name="Scholz M.B."/>
            <person name="Teshima H."/>
            <person name="Xu Y."/>
        </authorList>
    </citation>
    <scope>NUCLEOTIDE SEQUENCE [LARGE SCALE GENOMIC DNA]</scope>
    <source>
        <strain evidence="15 16">8244</strain>
    </source>
</reference>
<dbReference type="SMART" id="SM00304">
    <property type="entry name" value="HAMP"/>
    <property type="match status" value="1"/>
</dbReference>
<accession>A0A090ZBX9</accession>
<evidence type="ECO:0000256" key="5">
    <source>
        <dbReference type="ARBA" id="ARBA00022553"/>
    </source>
</evidence>
<dbReference type="GO" id="GO:0005886">
    <property type="term" value="C:plasma membrane"/>
    <property type="evidence" value="ECO:0007669"/>
    <property type="project" value="UniProtKB-SubCell"/>
</dbReference>
<keyword evidence="12" id="KW-0812">Transmembrane</keyword>
<name>A0A090ZBX9_PAEMA</name>
<evidence type="ECO:0000256" key="8">
    <source>
        <dbReference type="ARBA" id="ARBA00022777"/>
    </source>
</evidence>
<organism evidence="15 16">
    <name type="scientific">Paenibacillus macerans</name>
    <name type="common">Bacillus macerans</name>
    <dbReference type="NCBI Taxonomy" id="44252"/>
    <lineage>
        <taxon>Bacteria</taxon>
        <taxon>Bacillati</taxon>
        <taxon>Bacillota</taxon>
        <taxon>Bacilli</taxon>
        <taxon>Bacillales</taxon>
        <taxon>Paenibacillaceae</taxon>
        <taxon>Paenibacillus</taxon>
    </lineage>
</organism>
<evidence type="ECO:0000313" key="16">
    <source>
        <dbReference type="Proteomes" id="UP000029278"/>
    </source>
</evidence>
<evidence type="ECO:0000256" key="4">
    <source>
        <dbReference type="ARBA" id="ARBA00022475"/>
    </source>
</evidence>
<dbReference type="InterPro" id="IPR003594">
    <property type="entry name" value="HATPase_dom"/>
</dbReference>
<comment type="caution">
    <text evidence="15">The sequence shown here is derived from an EMBL/GenBank/DDBJ whole genome shotgun (WGS) entry which is preliminary data.</text>
</comment>
<dbReference type="CDD" id="cd00082">
    <property type="entry name" value="HisKA"/>
    <property type="match status" value="1"/>
</dbReference>
<dbReference type="GO" id="GO:0016036">
    <property type="term" value="P:cellular response to phosphate starvation"/>
    <property type="evidence" value="ECO:0007669"/>
    <property type="project" value="TreeGrafter"/>
</dbReference>
<keyword evidence="8" id="KW-0418">Kinase</keyword>
<dbReference type="Gene3D" id="1.10.287.130">
    <property type="match status" value="1"/>
</dbReference>
<dbReference type="HOGENOM" id="CLU_000445_89_6_9"/>